<dbReference type="AlphaFoldDB" id="A0A9P6ZXM8"/>
<sequence>MAMRKVQNANSQQERDRLNRLQMTSPARRNHRHAAHNNQEMPLPPWGLFHNLLHGNLPLISHINLYWWDSQYPGLPRNAIAHVQRAHALPPVDYNAHLNDQMNAAQNNRCCQCDVRRRQDRNEIRQQAQAELAGMQPLQQPHIPNEPIQFAPPAPPVYGAIHYEDAVGPHNFDNLLHYFAPNPAPPCHAPPEPDYHQFNIQFQHHFQEEQVVENERVRNDLLQRQAQDEFHQQQLQ</sequence>
<comment type="caution">
    <text evidence="1">The sequence shown here is derived from an EMBL/GenBank/DDBJ whole genome shotgun (WGS) entry which is preliminary data.</text>
</comment>
<organism evidence="1 2">
    <name type="scientific">Suillus placidus</name>
    <dbReference type="NCBI Taxonomy" id="48579"/>
    <lineage>
        <taxon>Eukaryota</taxon>
        <taxon>Fungi</taxon>
        <taxon>Dikarya</taxon>
        <taxon>Basidiomycota</taxon>
        <taxon>Agaricomycotina</taxon>
        <taxon>Agaricomycetes</taxon>
        <taxon>Agaricomycetidae</taxon>
        <taxon>Boletales</taxon>
        <taxon>Suillineae</taxon>
        <taxon>Suillaceae</taxon>
        <taxon>Suillus</taxon>
    </lineage>
</organism>
<keyword evidence="2" id="KW-1185">Reference proteome</keyword>
<evidence type="ECO:0000313" key="2">
    <source>
        <dbReference type="Proteomes" id="UP000714275"/>
    </source>
</evidence>
<evidence type="ECO:0000313" key="1">
    <source>
        <dbReference type="EMBL" id="KAG1778628.1"/>
    </source>
</evidence>
<dbReference type="EMBL" id="JABBWD010000015">
    <property type="protein sequence ID" value="KAG1778628.1"/>
    <property type="molecule type" value="Genomic_DNA"/>
</dbReference>
<reference evidence="1" key="1">
    <citation type="journal article" date="2020" name="New Phytol.">
        <title>Comparative genomics reveals dynamic genome evolution in host specialist ectomycorrhizal fungi.</title>
        <authorList>
            <person name="Lofgren L.A."/>
            <person name="Nguyen N.H."/>
            <person name="Vilgalys R."/>
            <person name="Ruytinx J."/>
            <person name="Liao H.L."/>
            <person name="Branco S."/>
            <person name="Kuo A."/>
            <person name="LaButti K."/>
            <person name="Lipzen A."/>
            <person name="Andreopoulos W."/>
            <person name="Pangilinan J."/>
            <person name="Riley R."/>
            <person name="Hundley H."/>
            <person name="Na H."/>
            <person name="Barry K."/>
            <person name="Grigoriev I.V."/>
            <person name="Stajich J.E."/>
            <person name="Kennedy P.G."/>
        </authorList>
    </citation>
    <scope>NUCLEOTIDE SEQUENCE</scope>
    <source>
        <strain evidence="1">DOB743</strain>
    </source>
</reference>
<dbReference type="Proteomes" id="UP000714275">
    <property type="component" value="Unassembled WGS sequence"/>
</dbReference>
<accession>A0A9P6ZXM8</accession>
<dbReference type="OrthoDB" id="2693437at2759"/>
<protein>
    <submittedName>
        <fullName evidence="1">Uncharacterized protein</fullName>
    </submittedName>
</protein>
<name>A0A9P6ZXM8_9AGAM</name>
<gene>
    <name evidence="1" type="ORF">EV702DRAFT_1196142</name>
</gene>
<proteinExistence type="predicted"/>